<evidence type="ECO:0000256" key="11">
    <source>
        <dbReference type="ARBA" id="ARBA00023157"/>
    </source>
</evidence>
<keyword evidence="9 17" id="KW-0560">Oxidoreductase</keyword>
<dbReference type="Gene3D" id="3.50.50.60">
    <property type="entry name" value="FAD/NAD(P)-binding domain"/>
    <property type="match status" value="2"/>
</dbReference>
<evidence type="ECO:0000313" key="20">
    <source>
        <dbReference type="Proteomes" id="UP001169242"/>
    </source>
</evidence>
<dbReference type="InterPro" id="IPR003016">
    <property type="entry name" value="2-oxoA_DH_lipoyl-BS"/>
</dbReference>
<keyword evidence="7" id="KW-0450">Lipoyl</keyword>
<feature type="binding site" evidence="15">
    <location>
        <position position="155"/>
    </location>
    <ligand>
        <name>FAD</name>
        <dbReference type="ChEBI" id="CHEBI:57692"/>
    </ligand>
</feature>
<keyword evidence="20" id="KW-1185">Reference proteome</keyword>
<dbReference type="Gene3D" id="3.30.390.30">
    <property type="match status" value="1"/>
</dbReference>
<accession>A0AA42IZD9</accession>
<comment type="miscellaneous">
    <text evidence="17">The active site is a redox-active disulfide bond.</text>
</comment>
<evidence type="ECO:0000256" key="13">
    <source>
        <dbReference type="ARBA" id="ARBA00049187"/>
    </source>
</evidence>
<dbReference type="PROSITE" id="PS00076">
    <property type="entry name" value="PYRIDINE_REDOX_1"/>
    <property type="match status" value="1"/>
</dbReference>
<dbReference type="InterPro" id="IPR011053">
    <property type="entry name" value="Single_hybrid_motif"/>
</dbReference>
<feature type="binding site" evidence="15">
    <location>
        <position position="374"/>
    </location>
    <ligand>
        <name>NAD(+)</name>
        <dbReference type="ChEBI" id="CHEBI:57540"/>
    </ligand>
</feature>
<dbReference type="GO" id="GO:0004148">
    <property type="term" value="F:dihydrolipoyl dehydrogenase (NADH) activity"/>
    <property type="evidence" value="ECO:0007669"/>
    <property type="project" value="UniProtKB-EC"/>
</dbReference>
<proteinExistence type="inferred from homology"/>
<dbReference type="InterPro" id="IPR050151">
    <property type="entry name" value="Class-I_Pyr_Nuc-Dis_Oxidored"/>
</dbReference>
<dbReference type="Pfam" id="PF02852">
    <property type="entry name" value="Pyr_redox_dim"/>
    <property type="match status" value="1"/>
</dbReference>
<evidence type="ECO:0000313" key="19">
    <source>
        <dbReference type="EMBL" id="MDA3730173.1"/>
    </source>
</evidence>
<evidence type="ECO:0000256" key="6">
    <source>
        <dbReference type="ARBA" id="ARBA00022630"/>
    </source>
</evidence>
<evidence type="ECO:0000259" key="18">
    <source>
        <dbReference type="PROSITE" id="PS50968"/>
    </source>
</evidence>
<comment type="similarity">
    <text evidence="2 17">Belongs to the class-I pyridine nucleotide-disulfide oxidoreductase family.</text>
</comment>
<keyword evidence="6 17" id="KW-0285">Flavoprotein</keyword>
<dbReference type="InterPro" id="IPR036188">
    <property type="entry name" value="FAD/NAD-bd_sf"/>
</dbReference>
<feature type="active site" description="Proton acceptor" evidence="14">
    <location>
        <position position="548"/>
    </location>
</feature>
<dbReference type="PRINTS" id="PR00411">
    <property type="entry name" value="PNDRDTASEI"/>
</dbReference>
<comment type="subcellular location">
    <subcellularLocation>
        <location evidence="1">Cytoplasm</location>
    </subcellularLocation>
</comment>
<keyword evidence="15" id="KW-0547">Nucleotide-binding</keyword>
<feature type="disulfide bond" description="Redox-active" evidence="16">
    <location>
        <begin position="146"/>
        <end position="151"/>
    </location>
</feature>
<name>A0AA42IZD9_9FIRM</name>
<dbReference type="EMBL" id="JAQIFT010000008">
    <property type="protein sequence ID" value="MDA3730173.1"/>
    <property type="molecule type" value="Genomic_DNA"/>
</dbReference>
<comment type="caution">
    <text evidence="19">The sequence shown here is derived from an EMBL/GenBank/DDBJ whole genome shotgun (WGS) entry which is preliminary data.</text>
</comment>
<dbReference type="InterPro" id="IPR001100">
    <property type="entry name" value="Pyr_nuc-diS_OxRdtase"/>
</dbReference>
<keyword evidence="12 17" id="KW-0676">Redox-active center</keyword>
<dbReference type="InterPro" id="IPR006258">
    <property type="entry name" value="Lipoamide_DH"/>
</dbReference>
<dbReference type="PANTHER" id="PTHR22912">
    <property type="entry name" value="DISULFIDE OXIDOREDUCTASE"/>
    <property type="match status" value="1"/>
</dbReference>
<dbReference type="Pfam" id="PF00364">
    <property type="entry name" value="Biotin_lipoyl"/>
    <property type="match status" value="1"/>
</dbReference>
<evidence type="ECO:0000256" key="5">
    <source>
        <dbReference type="ARBA" id="ARBA00022490"/>
    </source>
</evidence>
<dbReference type="GO" id="GO:0005737">
    <property type="term" value="C:cytoplasm"/>
    <property type="evidence" value="ECO:0007669"/>
    <property type="project" value="UniProtKB-SubCell"/>
</dbReference>
<dbReference type="GO" id="GO:0006103">
    <property type="term" value="P:2-oxoglutarate metabolic process"/>
    <property type="evidence" value="ECO:0007669"/>
    <property type="project" value="TreeGrafter"/>
</dbReference>
<evidence type="ECO:0000256" key="7">
    <source>
        <dbReference type="ARBA" id="ARBA00022823"/>
    </source>
</evidence>
<dbReference type="PANTHER" id="PTHR22912:SF217">
    <property type="entry name" value="DIHYDROLIPOYL DEHYDROGENASE"/>
    <property type="match status" value="1"/>
</dbReference>
<evidence type="ECO:0000256" key="2">
    <source>
        <dbReference type="ARBA" id="ARBA00007532"/>
    </source>
</evidence>
<dbReference type="RefSeq" id="WP_271010893.1">
    <property type="nucleotide sequence ID" value="NZ_JAQIFT010000008.1"/>
</dbReference>
<feature type="binding site" evidence="15">
    <location>
        <position position="306"/>
    </location>
    <ligand>
        <name>NAD(+)</name>
        <dbReference type="ChEBI" id="CHEBI:57540"/>
    </ligand>
</feature>
<sequence length="571" mass="61940">MDIKLEKLNGHSKSGIVGKLSIEKGKVVEEGQILMQIESKKGNTPVKSLSSGKVIDICVQEGQEVSIGDLLIKLEGDAIEKETVEKAAPKTSFDYLGSMMKGKKENIEADVTIIGGGPGGYVAAIYAAKKGLKVILIEKENLGGTCLNVGCIPTKSLVKSAEVYHHLTHAEDFGLSCENARVNMEKVIKRKDQIKETLVGGIDYLLQANNIKHIRGTGKFIDQKTVFVQSGRDEITIQSKDIIIATGSKISKINIPGMDLPCILNSTTALDLKELPKSMTIIGGGVIGMEFAFIYAQFGVKVKVVEYMPRVLTMVEEEISEEITRSAKEKGIDIYTHSKVKKVEMTEGKEAIVVFEKDGAEKYIVSEKVLVAIGREPNIEGLDLEKAGVQLLENGRGIKTDEYLQTNIEHIYAIGDVNNRIQLAHAASHQGMIVVDQILGEKKTFSSQNVPNVIFTSPEIASVGLSEAQAKEKGIDIKVSKFPFAANGKALTMGEEKGFIKMIKDVQTNKVIGASIIGVDASTLISSLTLIIQNGLEEEQIIETIFAHPTTGEVIHECTLGLGIGALHFHE</sequence>
<dbReference type="Proteomes" id="UP001169242">
    <property type="component" value="Unassembled WGS sequence"/>
</dbReference>
<evidence type="ECO:0000256" key="10">
    <source>
        <dbReference type="ARBA" id="ARBA00023027"/>
    </source>
</evidence>
<dbReference type="InterPro" id="IPR016156">
    <property type="entry name" value="FAD/NAD-linked_Rdtase_dimer_sf"/>
</dbReference>
<keyword evidence="8 15" id="KW-0274">FAD</keyword>
<evidence type="ECO:0000256" key="16">
    <source>
        <dbReference type="PIRSR" id="PIRSR000350-4"/>
    </source>
</evidence>
<dbReference type="FunFam" id="3.30.390.30:FF:000001">
    <property type="entry name" value="Dihydrolipoyl dehydrogenase"/>
    <property type="match status" value="1"/>
</dbReference>
<dbReference type="InterPro" id="IPR012999">
    <property type="entry name" value="Pyr_OxRdtase_I_AS"/>
</dbReference>
<evidence type="ECO:0000256" key="12">
    <source>
        <dbReference type="ARBA" id="ARBA00023284"/>
    </source>
</evidence>
<keyword evidence="10 15" id="KW-0520">NAD</keyword>
<dbReference type="Gene3D" id="2.40.50.100">
    <property type="match status" value="1"/>
</dbReference>
<dbReference type="InterPro" id="IPR000089">
    <property type="entry name" value="Biotin_lipoyl"/>
</dbReference>
<organism evidence="19 20">
    <name type="scientific">Holtiella tumoricola</name>
    <dbReference type="NCBI Taxonomy" id="3018743"/>
    <lineage>
        <taxon>Bacteria</taxon>
        <taxon>Bacillati</taxon>
        <taxon>Bacillota</taxon>
        <taxon>Clostridia</taxon>
        <taxon>Lachnospirales</taxon>
        <taxon>Cellulosilyticaceae</taxon>
        <taxon>Holtiella</taxon>
    </lineage>
</organism>
<reference evidence="19" key="1">
    <citation type="journal article" date="2023" name="Int. J. Syst. Evol. Microbiol.">
        <title>&lt;i&gt;Holtiella tumoricola&lt;/i&gt; gen. nov. sp. nov., isolated from a human clinical sample.</title>
        <authorList>
            <person name="Allen-Vercoe E."/>
            <person name="Daigneault M.C."/>
            <person name="Vancuren S.J."/>
            <person name="Cochrane K."/>
            <person name="O'Neal L.L."/>
            <person name="Sankaranarayanan K."/>
            <person name="Lawson P.A."/>
        </authorList>
    </citation>
    <scope>NUCLEOTIDE SEQUENCE</scope>
    <source>
        <strain evidence="19">CC70A</strain>
    </source>
</reference>
<dbReference type="CDD" id="cd06850">
    <property type="entry name" value="biotinyl_domain"/>
    <property type="match status" value="1"/>
</dbReference>
<feature type="domain" description="Lipoyl-binding" evidence="18">
    <location>
        <begin position="1"/>
        <end position="75"/>
    </location>
</feature>
<dbReference type="PROSITE" id="PS00189">
    <property type="entry name" value="LIPOYL"/>
    <property type="match status" value="1"/>
</dbReference>
<dbReference type="SUPFAM" id="SSF55424">
    <property type="entry name" value="FAD/NAD-linked reductases, dimerisation (C-terminal) domain"/>
    <property type="match status" value="1"/>
</dbReference>
<dbReference type="NCBIfam" id="TIGR01350">
    <property type="entry name" value="lipoamide_DH"/>
    <property type="match status" value="1"/>
</dbReference>
<dbReference type="EC" id="1.8.1.4" evidence="3 17"/>
<evidence type="ECO:0000256" key="1">
    <source>
        <dbReference type="ARBA" id="ARBA00004496"/>
    </source>
</evidence>
<protein>
    <recommendedName>
        <fullName evidence="4 17">Dihydrolipoyl dehydrogenase</fullName>
        <ecNumber evidence="3 17">1.8.1.4</ecNumber>
    </recommendedName>
</protein>
<feature type="binding site" evidence="15">
    <location>
        <begin position="283"/>
        <end position="290"/>
    </location>
    <ligand>
        <name>NAD(+)</name>
        <dbReference type="ChEBI" id="CHEBI:57540"/>
    </ligand>
</feature>
<dbReference type="PROSITE" id="PS50968">
    <property type="entry name" value="BIOTINYL_LIPOYL"/>
    <property type="match status" value="1"/>
</dbReference>
<evidence type="ECO:0000256" key="17">
    <source>
        <dbReference type="RuleBase" id="RU003692"/>
    </source>
</evidence>
<feature type="binding site" evidence="15">
    <location>
        <position position="416"/>
    </location>
    <ligand>
        <name>FAD</name>
        <dbReference type="ChEBI" id="CHEBI:57692"/>
    </ligand>
</feature>
<evidence type="ECO:0000256" key="9">
    <source>
        <dbReference type="ARBA" id="ARBA00023002"/>
    </source>
</evidence>
<dbReference type="Pfam" id="PF07992">
    <property type="entry name" value="Pyr_redox_2"/>
    <property type="match status" value="1"/>
</dbReference>
<dbReference type="AlphaFoldDB" id="A0AA42IZD9"/>
<evidence type="ECO:0000256" key="15">
    <source>
        <dbReference type="PIRSR" id="PIRSR000350-3"/>
    </source>
</evidence>
<feature type="binding site" evidence="15">
    <location>
        <position position="218"/>
    </location>
    <ligand>
        <name>FAD</name>
        <dbReference type="ChEBI" id="CHEBI:57692"/>
    </ligand>
</feature>
<evidence type="ECO:0000256" key="14">
    <source>
        <dbReference type="PIRSR" id="PIRSR000350-2"/>
    </source>
</evidence>
<dbReference type="SUPFAM" id="SSF51905">
    <property type="entry name" value="FAD/NAD(P)-binding domain"/>
    <property type="match status" value="1"/>
</dbReference>
<dbReference type="InterPro" id="IPR023753">
    <property type="entry name" value="FAD/NAD-binding_dom"/>
</dbReference>
<dbReference type="InterPro" id="IPR004099">
    <property type="entry name" value="Pyr_nucl-diS_OxRdtase_dimer"/>
</dbReference>
<dbReference type="GO" id="GO:0050660">
    <property type="term" value="F:flavin adenine dinucleotide binding"/>
    <property type="evidence" value="ECO:0007669"/>
    <property type="project" value="InterPro"/>
</dbReference>
<dbReference type="PRINTS" id="PR00368">
    <property type="entry name" value="FADPNR"/>
</dbReference>
<comment type="catalytic activity">
    <reaction evidence="13 17">
        <text>N(6)-[(R)-dihydrolipoyl]-L-lysyl-[protein] + NAD(+) = N(6)-[(R)-lipoyl]-L-lysyl-[protein] + NADH + H(+)</text>
        <dbReference type="Rhea" id="RHEA:15045"/>
        <dbReference type="Rhea" id="RHEA-COMP:10474"/>
        <dbReference type="Rhea" id="RHEA-COMP:10475"/>
        <dbReference type="ChEBI" id="CHEBI:15378"/>
        <dbReference type="ChEBI" id="CHEBI:57540"/>
        <dbReference type="ChEBI" id="CHEBI:57945"/>
        <dbReference type="ChEBI" id="CHEBI:83099"/>
        <dbReference type="ChEBI" id="CHEBI:83100"/>
        <dbReference type="EC" id="1.8.1.4"/>
    </reaction>
</comment>
<evidence type="ECO:0000256" key="4">
    <source>
        <dbReference type="ARBA" id="ARBA00016961"/>
    </source>
</evidence>
<dbReference type="SUPFAM" id="SSF51230">
    <property type="entry name" value="Single hybrid motif"/>
    <property type="match status" value="1"/>
</dbReference>
<gene>
    <name evidence="19" type="primary">lpdA</name>
    <name evidence="19" type="ORF">PBV87_01410</name>
</gene>
<feature type="binding site" evidence="15">
    <location>
        <begin position="246"/>
        <end position="248"/>
    </location>
    <ligand>
        <name>FAD</name>
        <dbReference type="ChEBI" id="CHEBI:57692"/>
    </ligand>
</feature>
<evidence type="ECO:0000256" key="8">
    <source>
        <dbReference type="ARBA" id="ARBA00022827"/>
    </source>
</evidence>
<dbReference type="PIRSF" id="PIRSF000350">
    <property type="entry name" value="Mercury_reductase_MerA"/>
    <property type="match status" value="1"/>
</dbReference>
<keyword evidence="11" id="KW-1015">Disulfide bond</keyword>
<evidence type="ECO:0000256" key="3">
    <source>
        <dbReference type="ARBA" id="ARBA00012608"/>
    </source>
</evidence>
<keyword evidence="5" id="KW-0963">Cytoplasm</keyword>
<comment type="cofactor">
    <cofactor evidence="15 17">
        <name>FAD</name>
        <dbReference type="ChEBI" id="CHEBI:57692"/>
    </cofactor>
    <text evidence="15 17">Binds 1 FAD per subunit.</text>
</comment>